<feature type="active site" description="Proton acceptor" evidence="8">
    <location>
        <position position="213"/>
    </location>
</feature>
<dbReference type="InterPro" id="IPR001653">
    <property type="entry name" value="DAP_epimerase_DapF"/>
</dbReference>
<evidence type="ECO:0000256" key="2">
    <source>
        <dbReference type="ARBA" id="ARBA00010219"/>
    </source>
</evidence>
<reference evidence="10 11" key="1">
    <citation type="submission" date="2020-08" db="EMBL/GenBank/DDBJ databases">
        <title>Draft genome sequence of Parasphingopyxis sp. GrpM-11.</title>
        <authorList>
            <person name="Oh J."/>
            <person name="Roh D.-H."/>
        </authorList>
    </citation>
    <scope>NUCLEOTIDE SEQUENCE [LARGE SCALE GENOMIC DNA]</scope>
    <source>
        <strain evidence="10 11">GrpM-11</strain>
    </source>
</reference>
<dbReference type="Gene3D" id="3.10.310.10">
    <property type="entry name" value="Diaminopimelate Epimerase, Chain A, domain 1"/>
    <property type="match status" value="2"/>
</dbReference>
<feature type="binding site" evidence="8">
    <location>
        <position position="69"/>
    </location>
    <ligand>
        <name>substrate</name>
    </ligand>
</feature>
<feature type="binding site" evidence="8">
    <location>
        <position position="18"/>
    </location>
    <ligand>
        <name>substrate</name>
    </ligand>
</feature>
<name>A0A842HZA1_9SPHN</name>
<dbReference type="InterPro" id="IPR018510">
    <property type="entry name" value="DAP_epimerase_AS"/>
</dbReference>
<evidence type="ECO:0000313" key="11">
    <source>
        <dbReference type="Proteomes" id="UP000564378"/>
    </source>
</evidence>
<evidence type="ECO:0000256" key="8">
    <source>
        <dbReference type="HAMAP-Rule" id="MF_00197"/>
    </source>
</evidence>
<dbReference type="PROSITE" id="PS01326">
    <property type="entry name" value="DAP_EPIMERASE"/>
    <property type="match status" value="1"/>
</dbReference>
<keyword evidence="5 8" id="KW-0457">Lysine biosynthesis</keyword>
<dbReference type="GO" id="GO:0008837">
    <property type="term" value="F:diaminopimelate epimerase activity"/>
    <property type="evidence" value="ECO:0007669"/>
    <property type="project" value="UniProtKB-UniRule"/>
</dbReference>
<evidence type="ECO:0000256" key="1">
    <source>
        <dbReference type="ARBA" id="ARBA00005196"/>
    </source>
</evidence>
<dbReference type="HAMAP" id="MF_00197">
    <property type="entry name" value="DAP_epimerase"/>
    <property type="match status" value="1"/>
</dbReference>
<dbReference type="RefSeq" id="WP_185800884.1">
    <property type="nucleotide sequence ID" value="NZ_JACJVJ010000001.1"/>
</dbReference>
<organism evidence="10 11">
    <name type="scientific">Parasphingopyxis marina</name>
    <dbReference type="NCBI Taxonomy" id="2761622"/>
    <lineage>
        <taxon>Bacteria</taxon>
        <taxon>Pseudomonadati</taxon>
        <taxon>Pseudomonadota</taxon>
        <taxon>Alphaproteobacteria</taxon>
        <taxon>Sphingomonadales</taxon>
        <taxon>Sphingomonadaceae</taxon>
        <taxon>Parasphingopyxis</taxon>
    </lineage>
</organism>
<feature type="site" description="Could be important to modulate the pK values of the two catalytic cysteine residues" evidence="8">
    <location>
        <position position="155"/>
    </location>
</feature>
<evidence type="ECO:0000256" key="9">
    <source>
        <dbReference type="PROSITE-ProRule" id="PRU10125"/>
    </source>
</evidence>
<keyword evidence="8" id="KW-0963">Cytoplasm</keyword>
<feature type="active site" evidence="9">
    <location>
        <position position="78"/>
    </location>
</feature>
<keyword evidence="6 8" id="KW-0413">Isomerase</keyword>
<comment type="subcellular location">
    <subcellularLocation>
        <location evidence="8">Cytoplasm</location>
    </subcellularLocation>
</comment>
<dbReference type="GO" id="GO:0005829">
    <property type="term" value="C:cytosol"/>
    <property type="evidence" value="ECO:0007669"/>
    <property type="project" value="TreeGrafter"/>
</dbReference>
<dbReference type="EC" id="5.1.1.7" evidence="3 8"/>
<evidence type="ECO:0000313" key="10">
    <source>
        <dbReference type="EMBL" id="MBC2777691.1"/>
    </source>
</evidence>
<feature type="site" description="Could be important to modulate the pK values of the two catalytic cysteine residues" evidence="8">
    <location>
        <position position="204"/>
    </location>
</feature>
<protein>
    <recommendedName>
        <fullName evidence="3 8">Diaminopimelate epimerase</fullName>
        <shortName evidence="8">DAP epimerase</shortName>
        <ecNumber evidence="3 8">5.1.1.7</ecNumber>
    </recommendedName>
    <alternativeName>
        <fullName evidence="8">PLP-independent amino acid racemase</fullName>
    </alternativeName>
</protein>
<evidence type="ECO:0000256" key="3">
    <source>
        <dbReference type="ARBA" id="ARBA00013080"/>
    </source>
</evidence>
<comment type="caution">
    <text evidence="10">The sequence shown here is derived from an EMBL/GenBank/DDBJ whole genome shotgun (WGS) entry which is preliminary data.</text>
</comment>
<sequence length="273" mass="28959">MRPVSPKLAFHKMHGLGNDFVVIDARVQSVTMTEGLARALADRHTGIGCDQLILLEPSDTADIAMRIFNADGSEVEACGNAARCVTQLIGAEAMIETPGGTIYGKSEGGGATLDMGQPRLDWDAIPLAYAMDTLDMPVGWDALENPVAVNVGNPHLVFFVDNADTVDLARLGPIIEHDPLFPDRVNVNVASVEPDGSLKLHVWERGVGLTRACGTGACATMVAAVRRKLVDGETVVRLPGGALSIAWTPGEAIRMTGPAIHVFSAEIDIEMLL</sequence>
<gene>
    <name evidence="8" type="primary">dapF</name>
    <name evidence="10" type="ORF">H6P80_08660</name>
</gene>
<comment type="function">
    <text evidence="8">Catalyzes the stereoinversion of LL-2,6-diaminopimelate (L,L-DAP) to meso-diaminopimelate (meso-DAP), a precursor of L-lysine and an essential component of the bacterial peptidoglycan.</text>
</comment>
<evidence type="ECO:0000256" key="6">
    <source>
        <dbReference type="ARBA" id="ARBA00023235"/>
    </source>
</evidence>
<feature type="binding site" evidence="8">
    <location>
        <position position="51"/>
    </location>
    <ligand>
        <name>substrate</name>
    </ligand>
</feature>
<comment type="similarity">
    <text evidence="2 8">Belongs to the diaminopimelate epimerase family.</text>
</comment>
<dbReference type="EMBL" id="JACJVJ010000001">
    <property type="protein sequence ID" value="MBC2777691.1"/>
    <property type="molecule type" value="Genomic_DNA"/>
</dbReference>
<dbReference type="UniPathway" id="UPA00034">
    <property type="reaction ID" value="UER00025"/>
</dbReference>
<dbReference type="Pfam" id="PF01678">
    <property type="entry name" value="DAP_epimerase"/>
    <property type="match status" value="2"/>
</dbReference>
<dbReference type="PANTHER" id="PTHR31689">
    <property type="entry name" value="DIAMINOPIMELATE EPIMERASE, CHLOROPLASTIC"/>
    <property type="match status" value="1"/>
</dbReference>
<evidence type="ECO:0000256" key="5">
    <source>
        <dbReference type="ARBA" id="ARBA00023154"/>
    </source>
</evidence>
<comment type="subunit">
    <text evidence="8">Homodimer.</text>
</comment>
<dbReference type="NCBIfam" id="TIGR00652">
    <property type="entry name" value="DapF"/>
    <property type="match status" value="1"/>
</dbReference>
<feature type="binding site" evidence="8">
    <location>
        <position position="186"/>
    </location>
    <ligand>
        <name>substrate</name>
    </ligand>
</feature>
<feature type="binding site" evidence="8">
    <location>
        <position position="153"/>
    </location>
    <ligand>
        <name>substrate</name>
    </ligand>
</feature>
<evidence type="ECO:0000256" key="7">
    <source>
        <dbReference type="ARBA" id="ARBA00051712"/>
    </source>
</evidence>
<feature type="binding site" evidence="8">
    <location>
        <begin position="204"/>
        <end position="205"/>
    </location>
    <ligand>
        <name>substrate</name>
    </ligand>
</feature>
<feature type="binding site" evidence="8">
    <location>
        <begin position="214"/>
        <end position="215"/>
    </location>
    <ligand>
        <name>substrate</name>
    </ligand>
</feature>
<keyword evidence="4 8" id="KW-0028">Amino-acid biosynthesis</keyword>
<dbReference type="PANTHER" id="PTHR31689:SF0">
    <property type="entry name" value="DIAMINOPIMELATE EPIMERASE"/>
    <property type="match status" value="1"/>
</dbReference>
<keyword evidence="11" id="KW-1185">Reference proteome</keyword>
<dbReference type="Proteomes" id="UP000564378">
    <property type="component" value="Unassembled WGS sequence"/>
</dbReference>
<comment type="catalytic activity">
    <reaction evidence="7 8">
        <text>(2S,6S)-2,6-diaminopimelate = meso-2,6-diaminopimelate</text>
        <dbReference type="Rhea" id="RHEA:15393"/>
        <dbReference type="ChEBI" id="CHEBI:57609"/>
        <dbReference type="ChEBI" id="CHEBI:57791"/>
        <dbReference type="EC" id="5.1.1.7"/>
    </reaction>
</comment>
<feature type="binding site" evidence="8">
    <location>
        <begin position="79"/>
        <end position="80"/>
    </location>
    <ligand>
        <name>substrate</name>
    </ligand>
</feature>
<proteinExistence type="inferred from homology"/>
<dbReference type="GO" id="GO:0009089">
    <property type="term" value="P:lysine biosynthetic process via diaminopimelate"/>
    <property type="evidence" value="ECO:0007669"/>
    <property type="project" value="UniProtKB-UniRule"/>
</dbReference>
<accession>A0A842HZA1</accession>
<dbReference type="SUPFAM" id="SSF54506">
    <property type="entry name" value="Diaminopimelate epimerase-like"/>
    <property type="match status" value="2"/>
</dbReference>
<evidence type="ECO:0000256" key="4">
    <source>
        <dbReference type="ARBA" id="ARBA00022605"/>
    </source>
</evidence>
<comment type="pathway">
    <text evidence="1 8">Amino-acid biosynthesis; L-lysine biosynthesis via DAP pathway; DL-2,6-diaminopimelate from LL-2,6-diaminopimelate: step 1/1.</text>
</comment>
<dbReference type="AlphaFoldDB" id="A0A842HZA1"/>
<feature type="active site" description="Proton donor" evidence="8">
    <location>
        <position position="78"/>
    </location>
</feature>